<keyword evidence="9" id="KW-0902">Two-component regulatory system</keyword>
<keyword evidence="4" id="KW-0808">Transferase</keyword>
<feature type="domain" description="Histidine kinase" evidence="15">
    <location>
        <begin position="136"/>
        <end position="353"/>
    </location>
</feature>
<dbReference type="InterPro" id="IPR005467">
    <property type="entry name" value="His_kinase_dom"/>
</dbReference>
<evidence type="ECO:0000256" key="1">
    <source>
        <dbReference type="ARBA" id="ARBA00000085"/>
    </source>
</evidence>
<evidence type="ECO:0000256" key="10">
    <source>
        <dbReference type="ARBA" id="ARBA00023231"/>
    </source>
</evidence>
<dbReference type="SUPFAM" id="SSF47384">
    <property type="entry name" value="Homodimeric domain of signal transducing histidine kinase"/>
    <property type="match status" value="1"/>
</dbReference>
<dbReference type="GO" id="GO:0006355">
    <property type="term" value="P:regulation of DNA-templated transcription"/>
    <property type="evidence" value="ECO:0007669"/>
    <property type="project" value="InterPro"/>
</dbReference>
<dbReference type="SUPFAM" id="SSF55785">
    <property type="entry name" value="PYP-like sensor domain (PAS domain)"/>
    <property type="match status" value="1"/>
</dbReference>
<proteinExistence type="predicted"/>
<dbReference type="InterPro" id="IPR035965">
    <property type="entry name" value="PAS-like_dom_sf"/>
</dbReference>
<keyword evidence="7" id="KW-0378">Hydrolase</keyword>
<comment type="catalytic activity">
    <reaction evidence="1">
        <text>ATP + protein L-histidine = ADP + protein N-phospho-L-histidine.</text>
        <dbReference type="EC" id="2.7.13.3"/>
    </reaction>
</comment>
<accession>A0A081N2A7</accession>
<evidence type="ECO:0000256" key="7">
    <source>
        <dbReference type="ARBA" id="ARBA00022801"/>
    </source>
</evidence>
<evidence type="ECO:0000256" key="5">
    <source>
        <dbReference type="ARBA" id="ARBA00022741"/>
    </source>
</evidence>
<evidence type="ECO:0000256" key="11">
    <source>
        <dbReference type="ARBA" id="ARBA00037696"/>
    </source>
</evidence>
<evidence type="ECO:0000259" key="15">
    <source>
        <dbReference type="PROSITE" id="PS50109"/>
    </source>
</evidence>
<reference evidence="16 17" key="1">
    <citation type="submission" date="2014-06" db="EMBL/GenBank/DDBJ databases">
        <title>Whole Genome Sequences of Three Symbiotic Endozoicomonas Bacteria.</title>
        <authorList>
            <person name="Neave M.J."/>
            <person name="Apprill A."/>
            <person name="Voolstra C.R."/>
        </authorList>
    </citation>
    <scope>NUCLEOTIDE SEQUENCE [LARGE SCALE GENOMIC DNA]</scope>
    <source>
        <strain evidence="16 17">LMG 24815</strain>
    </source>
</reference>
<dbReference type="SMART" id="SM00091">
    <property type="entry name" value="PAS"/>
    <property type="match status" value="1"/>
</dbReference>
<organism evidence="16 17">
    <name type="scientific">Endozoicomonas montiporae</name>
    <dbReference type="NCBI Taxonomy" id="1027273"/>
    <lineage>
        <taxon>Bacteria</taxon>
        <taxon>Pseudomonadati</taxon>
        <taxon>Pseudomonadota</taxon>
        <taxon>Gammaproteobacteria</taxon>
        <taxon>Oceanospirillales</taxon>
        <taxon>Endozoicomonadaceae</taxon>
        <taxon>Endozoicomonas</taxon>
    </lineage>
</organism>
<dbReference type="PANTHER" id="PTHR43065">
    <property type="entry name" value="SENSOR HISTIDINE KINASE"/>
    <property type="match status" value="1"/>
</dbReference>
<dbReference type="PROSITE" id="PS50109">
    <property type="entry name" value="HIS_KIN"/>
    <property type="match status" value="1"/>
</dbReference>
<keyword evidence="5" id="KW-0547">Nucleotide-binding</keyword>
<dbReference type="InterPro" id="IPR013767">
    <property type="entry name" value="PAS_fold"/>
</dbReference>
<keyword evidence="6 16" id="KW-0418">Kinase</keyword>
<dbReference type="InterPro" id="IPR036890">
    <property type="entry name" value="HATPase_C_sf"/>
</dbReference>
<dbReference type="SMART" id="SM00388">
    <property type="entry name" value="HisKA"/>
    <property type="match status" value="1"/>
</dbReference>
<dbReference type="SUPFAM" id="SSF55874">
    <property type="entry name" value="ATPase domain of HSP90 chaperone/DNA topoisomerase II/histidine kinase"/>
    <property type="match status" value="1"/>
</dbReference>
<dbReference type="InterPro" id="IPR003594">
    <property type="entry name" value="HATPase_dom"/>
</dbReference>
<evidence type="ECO:0000256" key="4">
    <source>
        <dbReference type="ARBA" id="ARBA00022679"/>
    </source>
</evidence>
<dbReference type="InterPro" id="IPR004358">
    <property type="entry name" value="Sig_transdc_His_kin-like_C"/>
</dbReference>
<dbReference type="Gene3D" id="1.10.287.130">
    <property type="match status" value="1"/>
</dbReference>
<comment type="caution">
    <text evidence="16">The sequence shown here is derived from an EMBL/GenBank/DDBJ whole genome shotgun (WGS) entry which is preliminary data.</text>
</comment>
<dbReference type="AlphaFoldDB" id="A0A081N2A7"/>
<evidence type="ECO:0000256" key="9">
    <source>
        <dbReference type="ARBA" id="ARBA00023012"/>
    </source>
</evidence>
<sequence length="353" mass="39792">MRNVQVIEQFVLDNLNTAVIALDQDLRISYLNHAAENLLDISERRSHSQPVETLLSQASLEKDLKRAQSQQQQFTRRKASININNELVTVDYTVTPVDYSGISVLLEVHPRDRLQRITREASLIAKQETAKILARGMAHEVKNPLGGIRGAAQLLERQLEDSDQKEFTKIIIEEVDRLRDLVDQMLGPIKPPSLKELNIHEVTERVVQLIEAETGGAIQFVRDYDPSIPEIPADRERLIQAILNLVRNAMQAIQQHMPLSDGQIVIQTRVIRQFTIANERCRLVCNISIIDNGPGIPDDLIENIFYPMISGRAEGTGLGLPMAQSIISQHKGLIECESRPGRTCFHVYIPIAQ</sequence>
<dbReference type="NCBIfam" id="NF008293">
    <property type="entry name" value="PRK11073.1"/>
    <property type="match status" value="1"/>
</dbReference>
<dbReference type="Gene3D" id="3.30.450.20">
    <property type="entry name" value="PAS domain"/>
    <property type="match status" value="1"/>
</dbReference>
<dbReference type="Pfam" id="PF00989">
    <property type="entry name" value="PAS"/>
    <property type="match status" value="1"/>
</dbReference>
<gene>
    <name evidence="16" type="ORF">GZ77_18915</name>
</gene>
<keyword evidence="17" id="KW-1185">Reference proteome</keyword>
<dbReference type="GO" id="GO:0005524">
    <property type="term" value="F:ATP binding"/>
    <property type="evidence" value="ECO:0007669"/>
    <property type="project" value="UniProtKB-KW"/>
</dbReference>
<dbReference type="InterPro" id="IPR036097">
    <property type="entry name" value="HisK_dim/P_sf"/>
</dbReference>
<evidence type="ECO:0000256" key="6">
    <source>
        <dbReference type="ARBA" id="ARBA00022777"/>
    </source>
</evidence>
<dbReference type="PRINTS" id="PR00344">
    <property type="entry name" value="BCTRLSENSOR"/>
</dbReference>
<evidence type="ECO:0000256" key="3">
    <source>
        <dbReference type="ARBA" id="ARBA00022553"/>
    </source>
</evidence>
<evidence type="ECO:0000256" key="14">
    <source>
        <dbReference type="ARBA" id="ARBA00043094"/>
    </source>
</evidence>
<evidence type="ECO:0000256" key="2">
    <source>
        <dbReference type="ARBA" id="ARBA00012438"/>
    </source>
</evidence>
<keyword evidence="3" id="KW-0597">Phosphoprotein</keyword>
<dbReference type="EC" id="2.7.13.3" evidence="2"/>
<dbReference type="EMBL" id="JOKG01000004">
    <property type="protein sequence ID" value="KEQ12580.1"/>
    <property type="molecule type" value="Genomic_DNA"/>
</dbReference>
<evidence type="ECO:0000256" key="8">
    <source>
        <dbReference type="ARBA" id="ARBA00022840"/>
    </source>
</evidence>
<dbReference type="Pfam" id="PF00512">
    <property type="entry name" value="HisKA"/>
    <property type="match status" value="1"/>
</dbReference>
<comment type="function">
    <text evidence="11">Member of the two-component regulatory system NtrB/NtrC, which controls expression of the nitrogen-regulated (ntr) genes in response to nitrogen limitation. Under conditions of nitrogen limitation, NtrB autophosphorylates and transfers the phosphoryl group to NtrC. In the presence of nitrogen, acts as a phosphatase that dephosphorylates and inactivates NtrC.</text>
</comment>
<evidence type="ECO:0000313" key="16">
    <source>
        <dbReference type="EMBL" id="KEQ12580.1"/>
    </source>
</evidence>
<evidence type="ECO:0000256" key="12">
    <source>
        <dbReference type="ARBA" id="ARBA00039567"/>
    </source>
</evidence>
<dbReference type="Gene3D" id="3.30.565.10">
    <property type="entry name" value="Histidine kinase-like ATPase, C-terminal domain"/>
    <property type="match status" value="1"/>
</dbReference>
<name>A0A081N2A7_9GAMM</name>
<keyword evidence="10" id="KW-0535">Nitrogen fixation</keyword>
<dbReference type="SMART" id="SM00387">
    <property type="entry name" value="HATPase_c"/>
    <property type="match status" value="1"/>
</dbReference>
<dbReference type="InterPro" id="IPR003661">
    <property type="entry name" value="HisK_dim/P_dom"/>
</dbReference>
<dbReference type="Pfam" id="PF02518">
    <property type="entry name" value="HATPase_c"/>
    <property type="match status" value="1"/>
</dbReference>
<keyword evidence="8" id="KW-0067">ATP-binding</keyword>
<evidence type="ECO:0000313" key="17">
    <source>
        <dbReference type="Proteomes" id="UP000028006"/>
    </source>
</evidence>
<evidence type="ECO:0000256" key="13">
    <source>
        <dbReference type="ARBA" id="ARBA00042313"/>
    </source>
</evidence>
<dbReference type="GO" id="GO:0016787">
    <property type="term" value="F:hydrolase activity"/>
    <property type="evidence" value="ECO:0007669"/>
    <property type="project" value="UniProtKB-KW"/>
</dbReference>
<dbReference type="eggNOG" id="COG3852">
    <property type="taxonomic scope" value="Bacteria"/>
</dbReference>
<dbReference type="CDD" id="cd00082">
    <property type="entry name" value="HisKA"/>
    <property type="match status" value="1"/>
</dbReference>
<protein>
    <recommendedName>
        <fullName evidence="12">Sensory histidine kinase/phosphatase NtrB</fullName>
        <ecNumber evidence="2">2.7.13.3</ecNumber>
    </recommendedName>
    <alternativeName>
        <fullName evidence="13">Nitrogen regulation protein NR(II)</fullName>
    </alternativeName>
    <alternativeName>
        <fullName evidence="14">Nitrogen regulator II</fullName>
    </alternativeName>
</protein>
<dbReference type="PANTHER" id="PTHR43065:SF16">
    <property type="entry name" value="SENSORY HISTIDINE KINASE_PHOSPHATASE NTRB"/>
    <property type="match status" value="1"/>
</dbReference>
<dbReference type="GO" id="GO:0000155">
    <property type="term" value="F:phosphorelay sensor kinase activity"/>
    <property type="evidence" value="ECO:0007669"/>
    <property type="project" value="InterPro"/>
</dbReference>
<dbReference type="InterPro" id="IPR000014">
    <property type="entry name" value="PAS"/>
</dbReference>
<dbReference type="Proteomes" id="UP000028006">
    <property type="component" value="Unassembled WGS sequence"/>
</dbReference>